<name>A0A6P0B9S6_RHILE</name>
<evidence type="ECO:0000313" key="2">
    <source>
        <dbReference type="Proteomes" id="UP000471560"/>
    </source>
</evidence>
<sequence length="74" mass="8619">MRSSPFRHLLRQGVGNKDKPEKHHFLRMALPFFVRISGRYSAGAGMIGDRIDETLRRRFRMQGNFSEDVARSIL</sequence>
<dbReference type="RefSeq" id="WP_164577316.1">
    <property type="nucleotide sequence ID" value="NZ_JAAXDH010000003.1"/>
</dbReference>
<organism evidence="1 2">
    <name type="scientific">Rhizobium leguminosarum</name>
    <dbReference type="NCBI Taxonomy" id="384"/>
    <lineage>
        <taxon>Bacteria</taxon>
        <taxon>Pseudomonadati</taxon>
        <taxon>Pseudomonadota</taxon>
        <taxon>Alphaproteobacteria</taxon>
        <taxon>Hyphomicrobiales</taxon>
        <taxon>Rhizobiaceae</taxon>
        <taxon>Rhizobium/Agrobacterium group</taxon>
        <taxon>Rhizobium</taxon>
    </lineage>
</organism>
<dbReference type="AlphaFoldDB" id="A0A6P0B9S6"/>
<gene>
    <name evidence="1" type="ORF">GR204_18095</name>
</gene>
<protein>
    <submittedName>
        <fullName evidence="1">Uncharacterized protein</fullName>
    </submittedName>
</protein>
<dbReference type="Proteomes" id="UP000471560">
    <property type="component" value="Unassembled WGS sequence"/>
</dbReference>
<proteinExistence type="predicted"/>
<accession>A0A6P0B9S6</accession>
<evidence type="ECO:0000313" key="1">
    <source>
        <dbReference type="EMBL" id="NEI35876.1"/>
    </source>
</evidence>
<reference evidence="1 2" key="1">
    <citation type="submission" date="2019-12" db="EMBL/GenBank/DDBJ databases">
        <title>Rhizobium genotypes associated with high levels of biological nitrogen fixation by grain legumes in a temperate-maritime cropping system.</title>
        <authorList>
            <person name="Maluk M."/>
            <person name="Francesc Ferrando Molina F."/>
            <person name="Lopez Del Egido L."/>
            <person name="Lafos M."/>
            <person name="Langarica-Fuentes A."/>
            <person name="Gebre Yohannes G."/>
            <person name="Young M.W."/>
            <person name="Martin P."/>
            <person name="Gantlett R."/>
            <person name="Kenicer G."/>
            <person name="Hawes C."/>
            <person name="Begg G.S."/>
            <person name="Quilliam R.S."/>
            <person name="Squire G.R."/>
            <person name="Poole P.S."/>
            <person name="Young P.W."/>
            <person name="Iannetta P.M."/>
            <person name="James E.K."/>
        </authorList>
    </citation>
    <scope>NUCLEOTIDE SEQUENCE [LARGE SCALE GENOMIC DNA]</scope>
    <source>
        <strain evidence="1 2">JHI1096</strain>
    </source>
</reference>
<comment type="caution">
    <text evidence="1">The sequence shown here is derived from an EMBL/GenBank/DDBJ whole genome shotgun (WGS) entry which is preliminary data.</text>
</comment>
<dbReference type="EMBL" id="WUEZ01000020">
    <property type="protein sequence ID" value="NEI35876.1"/>
    <property type="molecule type" value="Genomic_DNA"/>
</dbReference>